<evidence type="ECO:0000256" key="4">
    <source>
        <dbReference type="ARBA" id="ARBA00022679"/>
    </source>
</evidence>
<feature type="domain" description="Aminotransferase class I/classII large" evidence="6">
    <location>
        <begin position="5"/>
        <end position="58"/>
    </location>
</feature>
<evidence type="ECO:0000256" key="1">
    <source>
        <dbReference type="ARBA" id="ARBA00001933"/>
    </source>
</evidence>
<name>A0A438IMQ9_VITVI</name>
<dbReference type="SUPFAM" id="SSF53383">
    <property type="entry name" value="PLP-dependent transferases"/>
    <property type="match status" value="1"/>
</dbReference>
<dbReference type="AlphaFoldDB" id="A0A438IMQ9"/>
<dbReference type="GO" id="GO:0030170">
    <property type="term" value="F:pyridoxal phosphate binding"/>
    <property type="evidence" value="ECO:0007669"/>
    <property type="project" value="InterPro"/>
</dbReference>
<evidence type="ECO:0000259" key="6">
    <source>
        <dbReference type="Pfam" id="PF00155"/>
    </source>
</evidence>
<dbReference type="InterPro" id="IPR015421">
    <property type="entry name" value="PyrdxlP-dep_Trfase_major"/>
</dbReference>
<dbReference type="Pfam" id="PF00155">
    <property type="entry name" value="Aminotran_1_2"/>
    <property type="match status" value="1"/>
</dbReference>
<dbReference type="Proteomes" id="UP000288805">
    <property type="component" value="Unassembled WGS sequence"/>
</dbReference>
<gene>
    <name evidence="7" type="primary">PAT_3</name>
    <name evidence="7" type="ORF">CK203_028990</name>
</gene>
<comment type="cofactor">
    <cofactor evidence="1">
        <name>pyridoxal 5'-phosphate</name>
        <dbReference type="ChEBI" id="CHEBI:597326"/>
    </cofactor>
</comment>
<dbReference type="PANTHER" id="PTHR46383">
    <property type="entry name" value="ASPARTATE AMINOTRANSFERASE"/>
    <property type="match status" value="1"/>
</dbReference>
<protein>
    <submittedName>
        <fullName evidence="7">Bifunctional aspartate aminotransferase and glutamate/aspartate-prephenate aminotransferase</fullName>
    </submittedName>
</protein>
<comment type="similarity">
    <text evidence="2">Belongs to the class-I pyridoxal-phosphate-dependent aminotransferase family.</text>
</comment>
<dbReference type="Gene3D" id="3.90.1150.10">
    <property type="entry name" value="Aspartate Aminotransferase, domain 1"/>
    <property type="match status" value="1"/>
</dbReference>
<sequence>MWERTLTVNGFSKTFAMTGCRLEYLAGPKHFVAACGKIQSQVTSSASNISQKVGVAALGIRVQWRGSSCQNEPQGAFCLSLDLSSYNGAEAEGYGIIKDSESLCKYLFDKAQAAMERCTGAIVHLKATVPA</sequence>
<evidence type="ECO:0000256" key="2">
    <source>
        <dbReference type="ARBA" id="ARBA00007441"/>
    </source>
</evidence>
<dbReference type="GO" id="GO:0006520">
    <property type="term" value="P:amino acid metabolic process"/>
    <property type="evidence" value="ECO:0007669"/>
    <property type="project" value="InterPro"/>
</dbReference>
<proteinExistence type="inferred from homology"/>
<evidence type="ECO:0000256" key="3">
    <source>
        <dbReference type="ARBA" id="ARBA00022576"/>
    </source>
</evidence>
<evidence type="ECO:0000256" key="5">
    <source>
        <dbReference type="ARBA" id="ARBA00022898"/>
    </source>
</evidence>
<dbReference type="PANTHER" id="PTHR46383:SF1">
    <property type="entry name" value="ASPARTATE AMINOTRANSFERASE"/>
    <property type="match status" value="1"/>
</dbReference>
<dbReference type="Gene3D" id="3.40.640.10">
    <property type="entry name" value="Type I PLP-dependent aspartate aminotransferase-like (Major domain)"/>
    <property type="match status" value="1"/>
</dbReference>
<comment type="caution">
    <text evidence="7">The sequence shown here is derived from an EMBL/GenBank/DDBJ whole genome shotgun (WGS) entry which is preliminary data.</text>
</comment>
<dbReference type="InterPro" id="IPR015422">
    <property type="entry name" value="PyrdxlP-dep_Trfase_small"/>
</dbReference>
<keyword evidence="4 7" id="KW-0808">Transferase</keyword>
<evidence type="ECO:0000313" key="8">
    <source>
        <dbReference type="Proteomes" id="UP000288805"/>
    </source>
</evidence>
<dbReference type="GO" id="GO:0008483">
    <property type="term" value="F:transaminase activity"/>
    <property type="evidence" value="ECO:0007669"/>
    <property type="project" value="UniProtKB-KW"/>
</dbReference>
<organism evidence="7 8">
    <name type="scientific">Vitis vinifera</name>
    <name type="common">Grape</name>
    <dbReference type="NCBI Taxonomy" id="29760"/>
    <lineage>
        <taxon>Eukaryota</taxon>
        <taxon>Viridiplantae</taxon>
        <taxon>Streptophyta</taxon>
        <taxon>Embryophyta</taxon>
        <taxon>Tracheophyta</taxon>
        <taxon>Spermatophyta</taxon>
        <taxon>Magnoliopsida</taxon>
        <taxon>eudicotyledons</taxon>
        <taxon>Gunneridae</taxon>
        <taxon>Pentapetalae</taxon>
        <taxon>rosids</taxon>
        <taxon>Vitales</taxon>
        <taxon>Vitaceae</taxon>
        <taxon>Viteae</taxon>
        <taxon>Vitis</taxon>
    </lineage>
</organism>
<dbReference type="InterPro" id="IPR004839">
    <property type="entry name" value="Aminotransferase_I/II_large"/>
</dbReference>
<accession>A0A438IMQ9</accession>
<dbReference type="EMBL" id="QGNW01000096">
    <property type="protein sequence ID" value="RVW98007.1"/>
    <property type="molecule type" value="Genomic_DNA"/>
</dbReference>
<reference evidence="7 8" key="1">
    <citation type="journal article" date="2018" name="PLoS Genet.">
        <title>Population sequencing reveals clonal diversity and ancestral inbreeding in the grapevine cultivar Chardonnay.</title>
        <authorList>
            <person name="Roach M.J."/>
            <person name="Johnson D.L."/>
            <person name="Bohlmann J."/>
            <person name="van Vuuren H.J."/>
            <person name="Jones S.J."/>
            <person name="Pretorius I.S."/>
            <person name="Schmidt S.A."/>
            <person name="Borneman A.R."/>
        </authorList>
    </citation>
    <scope>NUCLEOTIDE SEQUENCE [LARGE SCALE GENOMIC DNA]</scope>
    <source>
        <strain evidence="8">cv. Chardonnay</strain>
        <tissue evidence="7">Leaf</tissue>
    </source>
</reference>
<keyword evidence="5" id="KW-0663">Pyridoxal phosphate</keyword>
<dbReference type="InterPro" id="IPR050596">
    <property type="entry name" value="AspAT/PAT-like"/>
</dbReference>
<dbReference type="InterPro" id="IPR015424">
    <property type="entry name" value="PyrdxlP-dep_Trfase"/>
</dbReference>
<evidence type="ECO:0000313" key="7">
    <source>
        <dbReference type="EMBL" id="RVW98007.1"/>
    </source>
</evidence>
<keyword evidence="3 7" id="KW-0032">Aminotransferase</keyword>